<feature type="non-terminal residue" evidence="2">
    <location>
        <position position="1"/>
    </location>
</feature>
<sequence>MFQSRWFKVQNEMYFARFNDEITKSWQSSFTDNDYSAGKIKNNVAFNKMPLRDPETILRMAEYQAMIYCKSVFDDLSVITNMATKNLRVGSFKLETTGYDYKHALFWYLASNQAQSSLILVHRGTSKQNADDVLVDLDVLTLRQTHPSLKQD</sequence>
<evidence type="ECO:0000313" key="3">
    <source>
        <dbReference type="Proteomes" id="UP000682733"/>
    </source>
</evidence>
<dbReference type="EMBL" id="CAJOBA010067377">
    <property type="protein sequence ID" value="CAF4370908.1"/>
    <property type="molecule type" value="Genomic_DNA"/>
</dbReference>
<dbReference type="EMBL" id="CAJNOK010044491">
    <property type="protein sequence ID" value="CAF1574710.1"/>
    <property type="molecule type" value="Genomic_DNA"/>
</dbReference>
<organism evidence="2 3">
    <name type="scientific">Didymodactylos carnosus</name>
    <dbReference type="NCBI Taxonomy" id="1234261"/>
    <lineage>
        <taxon>Eukaryota</taxon>
        <taxon>Metazoa</taxon>
        <taxon>Spiralia</taxon>
        <taxon>Gnathifera</taxon>
        <taxon>Rotifera</taxon>
        <taxon>Eurotatoria</taxon>
        <taxon>Bdelloidea</taxon>
        <taxon>Philodinida</taxon>
        <taxon>Philodinidae</taxon>
        <taxon>Didymodactylos</taxon>
    </lineage>
</organism>
<dbReference type="Gene3D" id="3.40.50.1820">
    <property type="entry name" value="alpha/beta hydrolase"/>
    <property type="match status" value="1"/>
</dbReference>
<evidence type="ECO:0000313" key="2">
    <source>
        <dbReference type="EMBL" id="CAF4370908.1"/>
    </source>
</evidence>
<dbReference type="AlphaFoldDB" id="A0A8S2UZC1"/>
<accession>A0A8S2UZC1</accession>
<protein>
    <submittedName>
        <fullName evidence="2">Uncharacterized protein</fullName>
    </submittedName>
</protein>
<gene>
    <name evidence="1" type="ORF">OVA965_LOCUS40585</name>
    <name evidence="2" type="ORF">TMI583_LOCUS42042</name>
</gene>
<comment type="caution">
    <text evidence="2">The sequence shown here is derived from an EMBL/GenBank/DDBJ whole genome shotgun (WGS) entry which is preliminary data.</text>
</comment>
<proteinExistence type="predicted"/>
<dbReference type="InterPro" id="IPR029058">
    <property type="entry name" value="AB_hydrolase_fold"/>
</dbReference>
<reference evidence="2" key="1">
    <citation type="submission" date="2021-02" db="EMBL/GenBank/DDBJ databases">
        <authorList>
            <person name="Nowell W R."/>
        </authorList>
    </citation>
    <scope>NUCLEOTIDE SEQUENCE</scope>
</reference>
<name>A0A8S2UZC1_9BILA</name>
<dbReference type="Proteomes" id="UP000682733">
    <property type="component" value="Unassembled WGS sequence"/>
</dbReference>
<dbReference type="Proteomes" id="UP000677228">
    <property type="component" value="Unassembled WGS sequence"/>
</dbReference>
<evidence type="ECO:0000313" key="1">
    <source>
        <dbReference type="EMBL" id="CAF1574710.1"/>
    </source>
</evidence>